<evidence type="ECO:0000256" key="3">
    <source>
        <dbReference type="ARBA" id="ARBA00022842"/>
    </source>
</evidence>
<proteinExistence type="predicted"/>
<gene>
    <name evidence="4" type="ORF">EDM22_01835</name>
</gene>
<dbReference type="RefSeq" id="WP_122935291.1">
    <property type="nucleotide sequence ID" value="NZ_JBHSNT010000059.1"/>
</dbReference>
<evidence type="ECO:0000256" key="1">
    <source>
        <dbReference type="ARBA" id="ARBA00001946"/>
    </source>
</evidence>
<dbReference type="InterPro" id="IPR036412">
    <property type="entry name" value="HAD-like_sf"/>
</dbReference>
<dbReference type="Gene3D" id="1.20.120.1600">
    <property type="match status" value="1"/>
</dbReference>
<evidence type="ECO:0000256" key="2">
    <source>
        <dbReference type="ARBA" id="ARBA00022801"/>
    </source>
</evidence>
<accession>A0A3M8APL4</accession>
<dbReference type="Proteomes" id="UP000275048">
    <property type="component" value="Unassembled WGS sequence"/>
</dbReference>
<reference evidence="4 5" key="1">
    <citation type="submission" date="2018-10" db="EMBL/GenBank/DDBJ databases">
        <title>Isolation, diversity and antibacterial activity of antinobacteria from the wheat rhizosphere soil.</title>
        <authorList>
            <person name="Sun T."/>
        </authorList>
    </citation>
    <scope>NUCLEOTIDE SEQUENCE [LARGE SCALE GENOMIC DNA]</scope>
    <source>
        <strain evidence="4 5">SJ-23</strain>
    </source>
</reference>
<dbReference type="OrthoDB" id="9810501at2"/>
<dbReference type="PANTHER" id="PTHR46470:SF4">
    <property type="entry name" value="5-AMINO-6-(5-PHOSPHO-D-RIBITYLAMINO)URACIL PHOSPHATASE YIGB"/>
    <property type="match status" value="1"/>
</dbReference>
<dbReference type="SUPFAM" id="SSF56784">
    <property type="entry name" value="HAD-like"/>
    <property type="match status" value="1"/>
</dbReference>
<keyword evidence="2 4" id="KW-0378">Hydrolase</keyword>
<dbReference type="AlphaFoldDB" id="A0A3M8APL4"/>
<dbReference type="Pfam" id="PF00702">
    <property type="entry name" value="Hydrolase"/>
    <property type="match status" value="1"/>
</dbReference>
<dbReference type="SFLD" id="SFLDG01129">
    <property type="entry name" value="C1.5:_HAD__Beta-PGM__Phosphata"/>
    <property type="match status" value="1"/>
</dbReference>
<dbReference type="SFLD" id="SFLDS00003">
    <property type="entry name" value="Haloacid_Dehalogenase"/>
    <property type="match status" value="1"/>
</dbReference>
<dbReference type="EMBL" id="RHHB01000001">
    <property type="protein sequence ID" value="RNB52455.1"/>
    <property type="molecule type" value="Genomic_DNA"/>
</dbReference>
<evidence type="ECO:0000313" key="5">
    <source>
        <dbReference type="Proteomes" id="UP000275048"/>
    </source>
</evidence>
<organism evidence="4 5">
    <name type="scientific">Agromyces tardus</name>
    <dbReference type="NCBI Taxonomy" id="2583849"/>
    <lineage>
        <taxon>Bacteria</taxon>
        <taxon>Bacillati</taxon>
        <taxon>Actinomycetota</taxon>
        <taxon>Actinomycetes</taxon>
        <taxon>Micrococcales</taxon>
        <taxon>Microbacteriaceae</taxon>
        <taxon>Agromyces</taxon>
    </lineage>
</organism>
<dbReference type="InterPro" id="IPR023214">
    <property type="entry name" value="HAD_sf"/>
</dbReference>
<protein>
    <submittedName>
        <fullName evidence="4">HAD family hydrolase</fullName>
    </submittedName>
</protein>
<dbReference type="GO" id="GO:0044281">
    <property type="term" value="P:small molecule metabolic process"/>
    <property type="evidence" value="ECO:0007669"/>
    <property type="project" value="UniProtKB-ARBA"/>
</dbReference>
<comment type="cofactor">
    <cofactor evidence="1">
        <name>Mg(2+)</name>
        <dbReference type="ChEBI" id="CHEBI:18420"/>
    </cofactor>
</comment>
<sequence>MTAPPVVLFDLDDTIMAHREAVEAGILLHMRRRGYRGDVATAQRHWYELEERHYHEYLAGLLSFEGQRRTRAAAFAGAFGETLDDAEASAWFAEYFEGYRASWSMHDDALPVLERLTEAVPGVRLGIITNGELDYQQSKLARLGLDGRFEHVVASGSVGATKPDAAIFEAALARFDDTPPEQAVYVGDRLRTDAIGAAQAGLLGVWLNRRGERAEAGESDEARALGVREIRGLDELVPIATERLRGIR</sequence>
<evidence type="ECO:0000313" key="4">
    <source>
        <dbReference type="EMBL" id="RNB52455.1"/>
    </source>
</evidence>
<dbReference type="InterPro" id="IPR006439">
    <property type="entry name" value="HAD-SF_hydro_IA"/>
</dbReference>
<dbReference type="PRINTS" id="PR00413">
    <property type="entry name" value="HADHALOGNASE"/>
</dbReference>
<dbReference type="PANTHER" id="PTHR46470">
    <property type="entry name" value="N-ACYLNEURAMINATE-9-PHOSPHATASE"/>
    <property type="match status" value="1"/>
</dbReference>
<comment type="caution">
    <text evidence="4">The sequence shown here is derived from an EMBL/GenBank/DDBJ whole genome shotgun (WGS) entry which is preliminary data.</text>
</comment>
<keyword evidence="3" id="KW-0460">Magnesium</keyword>
<dbReference type="NCBIfam" id="TIGR01549">
    <property type="entry name" value="HAD-SF-IA-v1"/>
    <property type="match status" value="1"/>
</dbReference>
<dbReference type="InterPro" id="IPR051400">
    <property type="entry name" value="HAD-like_hydrolase"/>
</dbReference>
<dbReference type="GO" id="GO:0016787">
    <property type="term" value="F:hydrolase activity"/>
    <property type="evidence" value="ECO:0007669"/>
    <property type="project" value="UniProtKB-KW"/>
</dbReference>
<dbReference type="Gene3D" id="3.40.50.1000">
    <property type="entry name" value="HAD superfamily/HAD-like"/>
    <property type="match status" value="1"/>
</dbReference>
<keyword evidence="5" id="KW-1185">Reference proteome</keyword>
<name>A0A3M8APL4_9MICO</name>